<reference evidence="1 2" key="1">
    <citation type="journal article" date="2020" name="Phytopathology">
        <title>Genome Sequence Resources of Colletotrichum truncatum, C. plurivorum, C. musicola, and C. sojae: Four Species Pathogenic to Soybean (Glycine max).</title>
        <authorList>
            <person name="Rogerio F."/>
            <person name="Boufleur T.R."/>
            <person name="Ciampi-Guillardi M."/>
            <person name="Sukno S.A."/>
            <person name="Thon M.R."/>
            <person name="Massola Junior N.S."/>
            <person name="Baroncelli R."/>
        </authorList>
    </citation>
    <scope>NUCLEOTIDE SEQUENCE [LARGE SCALE GENOMIC DNA]</scope>
    <source>
        <strain evidence="1 2">CMES1059</strain>
    </source>
</reference>
<protein>
    <submittedName>
        <fullName evidence="1">Uncharacterized protein</fullName>
    </submittedName>
</protein>
<sequence length="33" mass="4008">MSLQFPSNHLLRKWMKILFHHSHSSSLKVSWED</sequence>
<evidence type="ECO:0000313" key="2">
    <source>
        <dbReference type="Proteomes" id="UP000805649"/>
    </source>
</evidence>
<keyword evidence="2" id="KW-1185">Reference proteome</keyword>
<name>A0ACC3ZF59_COLTU</name>
<comment type="caution">
    <text evidence="1">The sequence shown here is derived from an EMBL/GenBank/DDBJ whole genome shotgun (WGS) entry which is preliminary data.</text>
</comment>
<dbReference type="Proteomes" id="UP000805649">
    <property type="component" value="Unassembled WGS sequence"/>
</dbReference>
<organism evidence="1 2">
    <name type="scientific">Colletotrichum truncatum</name>
    <name type="common">Anthracnose fungus</name>
    <name type="synonym">Colletotrichum capsici</name>
    <dbReference type="NCBI Taxonomy" id="5467"/>
    <lineage>
        <taxon>Eukaryota</taxon>
        <taxon>Fungi</taxon>
        <taxon>Dikarya</taxon>
        <taxon>Ascomycota</taxon>
        <taxon>Pezizomycotina</taxon>
        <taxon>Sordariomycetes</taxon>
        <taxon>Hypocreomycetidae</taxon>
        <taxon>Glomerellales</taxon>
        <taxon>Glomerellaceae</taxon>
        <taxon>Colletotrichum</taxon>
        <taxon>Colletotrichum truncatum species complex</taxon>
    </lineage>
</organism>
<gene>
    <name evidence="1" type="ORF">CTRU02_200546</name>
</gene>
<dbReference type="EMBL" id="VUJX02000001">
    <property type="protein sequence ID" value="KAL0942660.1"/>
    <property type="molecule type" value="Genomic_DNA"/>
</dbReference>
<accession>A0ACC3ZF59</accession>
<evidence type="ECO:0000313" key="1">
    <source>
        <dbReference type="EMBL" id="KAL0942660.1"/>
    </source>
</evidence>
<proteinExistence type="predicted"/>